<keyword evidence="2" id="KW-0472">Membrane</keyword>
<keyword evidence="4" id="KW-1185">Reference proteome</keyword>
<feature type="compositionally biased region" description="Pro residues" evidence="1">
    <location>
        <begin position="208"/>
        <end position="218"/>
    </location>
</feature>
<feature type="transmembrane region" description="Helical" evidence="2">
    <location>
        <begin position="103"/>
        <end position="124"/>
    </location>
</feature>
<sequence>MRDARVVIEGTLDEPKFVKSELGNNVAPALQRRGTPTILVREDNVILTTFVTQLVYETTSVLPPKRPQAAVTTVDVSQPTVIVNLPPPPKPKKSGISEKTEHALIATGSIGLTILVAVLAFMIYRMQKGMALKDALKFNKKTPQKELDVSAPLGRNWGMRGFSWDRKNNWNYENSNLPARTLPRLPRKALVRTDTSSSNRPLLSAPQNPSPSPRPSPRPSAGREQPMNFFDDDNSTSSQSRATRSSLALPKQQPLPDPKEQNAFLHDDSQSDSTASSAPDYLRNAMGRGTPPKLSRFSWTNSQATPTPRDPRFSIATSTTSSVPRYRTVESWVGQQTNNVQERQIKELLDMMPPEPQEVRNTTPMPYQQEEQQFQHPPASRPRHEQQDVPQTGYIWEAEYRPRRKPVLSQASVFNVHPGEQMKLPRGSRIPSEILDKNFVLNVI</sequence>
<keyword evidence="2" id="KW-0812">Transmembrane</keyword>
<dbReference type="EMBL" id="ML977184">
    <property type="protein sequence ID" value="KAF1982481.1"/>
    <property type="molecule type" value="Genomic_DNA"/>
</dbReference>
<dbReference type="OrthoDB" id="5411141at2759"/>
<feature type="compositionally biased region" description="Basic and acidic residues" evidence="1">
    <location>
        <begin position="257"/>
        <end position="269"/>
    </location>
</feature>
<feature type="compositionally biased region" description="Polar residues" evidence="1">
    <location>
        <begin position="193"/>
        <end position="207"/>
    </location>
</feature>
<dbReference type="AlphaFoldDB" id="A0A6G1GNI4"/>
<dbReference type="Proteomes" id="UP000800041">
    <property type="component" value="Unassembled WGS sequence"/>
</dbReference>
<proteinExistence type="predicted"/>
<evidence type="ECO:0000256" key="2">
    <source>
        <dbReference type="SAM" id="Phobius"/>
    </source>
</evidence>
<feature type="compositionally biased region" description="Polar residues" evidence="1">
    <location>
        <begin position="297"/>
        <end position="306"/>
    </location>
</feature>
<reference evidence="3" key="1">
    <citation type="journal article" date="2020" name="Stud. Mycol.">
        <title>101 Dothideomycetes genomes: a test case for predicting lifestyles and emergence of pathogens.</title>
        <authorList>
            <person name="Haridas S."/>
            <person name="Albert R."/>
            <person name="Binder M."/>
            <person name="Bloem J."/>
            <person name="Labutti K."/>
            <person name="Salamov A."/>
            <person name="Andreopoulos B."/>
            <person name="Baker S."/>
            <person name="Barry K."/>
            <person name="Bills G."/>
            <person name="Bluhm B."/>
            <person name="Cannon C."/>
            <person name="Castanera R."/>
            <person name="Culley D."/>
            <person name="Daum C."/>
            <person name="Ezra D."/>
            <person name="Gonzalez J."/>
            <person name="Henrissat B."/>
            <person name="Kuo A."/>
            <person name="Liang C."/>
            <person name="Lipzen A."/>
            <person name="Lutzoni F."/>
            <person name="Magnuson J."/>
            <person name="Mondo S."/>
            <person name="Nolan M."/>
            <person name="Ohm R."/>
            <person name="Pangilinan J."/>
            <person name="Park H.-J."/>
            <person name="Ramirez L."/>
            <person name="Alfaro M."/>
            <person name="Sun H."/>
            <person name="Tritt A."/>
            <person name="Yoshinaga Y."/>
            <person name="Zwiers L.-H."/>
            <person name="Turgeon B."/>
            <person name="Goodwin S."/>
            <person name="Spatafora J."/>
            <person name="Crous P."/>
            <person name="Grigoriev I."/>
        </authorList>
    </citation>
    <scope>NUCLEOTIDE SEQUENCE</scope>
    <source>
        <strain evidence="3">CBS 113979</strain>
    </source>
</reference>
<feature type="region of interest" description="Disordered" evidence="1">
    <location>
        <begin position="174"/>
        <end position="321"/>
    </location>
</feature>
<feature type="region of interest" description="Disordered" evidence="1">
    <location>
        <begin position="367"/>
        <end position="389"/>
    </location>
</feature>
<feature type="compositionally biased region" description="Low complexity" evidence="1">
    <location>
        <begin position="271"/>
        <end position="280"/>
    </location>
</feature>
<evidence type="ECO:0000256" key="1">
    <source>
        <dbReference type="SAM" id="MobiDB-lite"/>
    </source>
</evidence>
<organism evidence="3 4">
    <name type="scientific">Aulographum hederae CBS 113979</name>
    <dbReference type="NCBI Taxonomy" id="1176131"/>
    <lineage>
        <taxon>Eukaryota</taxon>
        <taxon>Fungi</taxon>
        <taxon>Dikarya</taxon>
        <taxon>Ascomycota</taxon>
        <taxon>Pezizomycotina</taxon>
        <taxon>Dothideomycetes</taxon>
        <taxon>Pleosporomycetidae</taxon>
        <taxon>Aulographales</taxon>
        <taxon>Aulographaceae</taxon>
    </lineage>
</organism>
<feature type="compositionally biased region" description="Low complexity" evidence="1">
    <location>
        <begin position="235"/>
        <end position="249"/>
    </location>
</feature>
<evidence type="ECO:0000313" key="3">
    <source>
        <dbReference type="EMBL" id="KAF1982481.1"/>
    </source>
</evidence>
<protein>
    <submittedName>
        <fullName evidence="3">Uncharacterized protein</fullName>
    </submittedName>
</protein>
<evidence type="ECO:0000313" key="4">
    <source>
        <dbReference type="Proteomes" id="UP000800041"/>
    </source>
</evidence>
<accession>A0A6G1GNI4</accession>
<gene>
    <name evidence="3" type="ORF">K402DRAFT_407660</name>
</gene>
<name>A0A6G1GNI4_9PEZI</name>
<keyword evidence="2" id="KW-1133">Transmembrane helix</keyword>